<reference evidence="6 7" key="1">
    <citation type="submission" date="2017-08" db="EMBL/GenBank/DDBJ databases">
        <title>Complete genome sequence of Gluconacetobacter saccharivorans CV1 isolated from Fermented Vinegar.</title>
        <authorList>
            <person name="Kim S.-Y."/>
        </authorList>
    </citation>
    <scope>NUCLEOTIDE SEQUENCE [LARGE SCALE GENOMIC DNA]</scope>
    <source>
        <strain evidence="6 7">CV1</strain>
    </source>
</reference>
<dbReference type="InterPro" id="IPR047959">
    <property type="entry name" value="Transpos_IS5"/>
</dbReference>
<organism evidence="6 7">
    <name type="scientific">Komagataeibacter saccharivorans</name>
    <dbReference type="NCBI Taxonomy" id="265959"/>
    <lineage>
        <taxon>Bacteria</taxon>
        <taxon>Pseudomonadati</taxon>
        <taxon>Pseudomonadota</taxon>
        <taxon>Alphaproteobacteria</taxon>
        <taxon>Acetobacterales</taxon>
        <taxon>Acetobacteraceae</taxon>
        <taxon>Komagataeibacter</taxon>
    </lineage>
</organism>
<evidence type="ECO:0000256" key="2">
    <source>
        <dbReference type="ARBA" id="ARBA00022578"/>
    </source>
</evidence>
<dbReference type="KEGG" id="ksc:CD178_02439"/>
<evidence type="ECO:0000256" key="4">
    <source>
        <dbReference type="ARBA" id="ARBA00023172"/>
    </source>
</evidence>
<keyword evidence="2" id="KW-0815">Transposition</keyword>
<comment type="similarity">
    <text evidence="1">Belongs to the transposase 11 family.</text>
</comment>
<dbReference type="GO" id="GO:0003677">
    <property type="term" value="F:DNA binding"/>
    <property type="evidence" value="ECO:0007669"/>
    <property type="project" value="UniProtKB-KW"/>
</dbReference>
<sequence>MAISLESFPGLWILRCFRPDLDQVLAYSDGSKGGRPPFDVVLMFKILVIQTLNNLSDERTEYLINDRLSFMRFLGLGLSDRVPDAKTVWLFRERLTQAGAIEGLFNRFDATLRNAGYLPMSRQILDATLVAAPKQRNTNAEKADIRAGRILQDWQDKPAKLSHKDRHARWPLKFTKAKRQDDGTIPSMDLAILFFGYKSHISIDRKFQPIRKWKATDAATSDGARLREGLFDRSNTASDVWSDTAYRSKTNEAFMEKHGFVSKVHRKKPHLKPMPRHIQRSNAGKSVIRSRIEHVFADQKSQTGLFVRTVGITRATMRVGWPTSSTTCATLSSWSGSVRPRSSAAGAISPHGSKHRGKVTLTTINQNAITLKSGDRSSKKRLFDPSIICRSPLGIVIL</sequence>
<accession>A0A347WE93</accession>
<dbReference type="Pfam" id="PF05598">
    <property type="entry name" value="DUF772"/>
    <property type="match status" value="1"/>
</dbReference>
<keyword evidence="3" id="KW-0238">DNA-binding</keyword>
<dbReference type="NCBIfam" id="NF033581">
    <property type="entry name" value="transpos_IS5_4"/>
    <property type="match status" value="1"/>
</dbReference>
<protein>
    <recommendedName>
        <fullName evidence="5">Transposase InsH N-terminal domain-containing protein</fullName>
    </recommendedName>
</protein>
<dbReference type="EMBL" id="CP023036">
    <property type="protein sequence ID" value="AXY23186.1"/>
    <property type="molecule type" value="Genomic_DNA"/>
</dbReference>
<evidence type="ECO:0000259" key="5">
    <source>
        <dbReference type="Pfam" id="PF05598"/>
    </source>
</evidence>
<keyword evidence="4" id="KW-0233">DNA recombination</keyword>
<evidence type="ECO:0000313" key="6">
    <source>
        <dbReference type="EMBL" id="AXY23186.1"/>
    </source>
</evidence>
<keyword evidence="7" id="KW-1185">Reference proteome</keyword>
<evidence type="ECO:0000313" key="7">
    <source>
        <dbReference type="Proteomes" id="UP000264120"/>
    </source>
</evidence>
<evidence type="ECO:0000256" key="1">
    <source>
        <dbReference type="ARBA" id="ARBA00010075"/>
    </source>
</evidence>
<dbReference type="PANTHER" id="PTHR35604:SF2">
    <property type="entry name" value="TRANSPOSASE INSH FOR INSERTION SEQUENCE ELEMENT IS5A-RELATED"/>
    <property type="match status" value="1"/>
</dbReference>
<dbReference type="Proteomes" id="UP000264120">
    <property type="component" value="Chromosome"/>
</dbReference>
<dbReference type="InterPro" id="IPR008490">
    <property type="entry name" value="Transposase_InsH_N"/>
</dbReference>
<dbReference type="GO" id="GO:0006310">
    <property type="term" value="P:DNA recombination"/>
    <property type="evidence" value="ECO:0007669"/>
    <property type="project" value="UniProtKB-KW"/>
</dbReference>
<name>A0A347WE93_9PROT</name>
<dbReference type="GO" id="GO:0032196">
    <property type="term" value="P:transposition"/>
    <property type="evidence" value="ECO:0007669"/>
    <property type="project" value="UniProtKB-KW"/>
</dbReference>
<feature type="domain" description="Transposase InsH N-terminal" evidence="5">
    <location>
        <begin position="27"/>
        <end position="94"/>
    </location>
</feature>
<dbReference type="PANTHER" id="PTHR35604">
    <property type="entry name" value="TRANSPOSASE INSH FOR INSERTION SEQUENCE ELEMENT IS5A-RELATED"/>
    <property type="match status" value="1"/>
</dbReference>
<dbReference type="AlphaFoldDB" id="A0A347WE93"/>
<gene>
    <name evidence="6" type="ORF">CD178_02439</name>
</gene>
<proteinExistence type="inferred from homology"/>
<evidence type="ECO:0000256" key="3">
    <source>
        <dbReference type="ARBA" id="ARBA00023125"/>
    </source>
</evidence>